<dbReference type="InterPro" id="IPR002514">
    <property type="entry name" value="Transposase_8"/>
</dbReference>
<accession>A0A2H1I107</accession>
<dbReference type="InterPro" id="IPR036388">
    <property type="entry name" value="WH-like_DNA-bd_sf"/>
</dbReference>
<dbReference type="Pfam" id="PF01527">
    <property type="entry name" value="HTH_Tnp_1"/>
    <property type="match status" value="1"/>
</dbReference>
<dbReference type="EMBL" id="FXZE01000002">
    <property type="protein sequence ID" value="SMX68794.1"/>
    <property type="molecule type" value="Genomic_DNA"/>
</dbReference>
<dbReference type="AlphaFoldDB" id="A0A2H1I107"/>
<dbReference type="GO" id="GO:0006313">
    <property type="term" value="P:DNA transposition"/>
    <property type="evidence" value="ECO:0007669"/>
    <property type="project" value="InterPro"/>
</dbReference>
<dbReference type="InterPro" id="IPR009057">
    <property type="entry name" value="Homeodomain-like_sf"/>
</dbReference>
<feature type="coiled-coil region" evidence="1">
    <location>
        <begin position="63"/>
        <end position="90"/>
    </location>
</feature>
<protein>
    <submittedName>
        <fullName evidence="2">Transposase</fullName>
    </submittedName>
</protein>
<dbReference type="GO" id="GO:0004803">
    <property type="term" value="F:transposase activity"/>
    <property type="evidence" value="ECO:0007669"/>
    <property type="project" value="InterPro"/>
</dbReference>
<keyword evidence="1" id="KW-0175">Coiled coil</keyword>
<organism evidence="2 3">
    <name type="scientific">Brevibacterium antiquum</name>
    <dbReference type="NCBI Taxonomy" id="234835"/>
    <lineage>
        <taxon>Bacteria</taxon>
        <taxon>Bacillati</taxon>
        <taxon>Actinomycetota</taxon>
        <taxon>Actinomycetes</taxon>
        <taxon>Micrococcales</taxon>
        <taxon>Brevibacteriaceae</taxon>
        <taxon>Brevibacterium</taxon>
    </lineage>
</organism>
<proteinExistence type="predicted"/>
<dbReference type="Proteomes" id="UP000234342">
    <property type="component" value="Unassembled WGS sequence"/>
</dbReference>
<dbReference type="Gene3D" id="1.10.10.10">
    <property type="entry name" value="Winged helix-like DNA-binding domain superfamily/Winged helix DNA-binding domain"/>
    <property type="match status" value="1"/>
</dbReference>
<reference evidence="3" key="1">
    <citation type="submission" date="2017-03" db="EMBL/GenBank/DDBJ databases">
        <authorList>
            <person name="Monnet C."/>
        </authorList>
    </citation>
    <scope>NUCLEOTIDE SEQUENCE [LARGE SCALE GENOMIC DNA]</scope>
    <source>
        <strain evidence="3">P10</strain>
    </source>
</reference>
<name>A0A2H1I107_9MICO</name>
<dbReference type="SUPFAM" id="SSF46689">
    <property type="entry name" value="Homeodomain-like"/>
    <property type="match status" value="1"/>
</dbReference>
<evidence type="ECO:0000313" key="3">
    <source>
        <dbReference type="Proteomes" id="UP000234342"/>
    </source>
</evidence>
<gene>
    <name evidence="2" type="ORF">BANT10_00411</name>
</gene>
<sequence length="128" mass="14283">MPVKYTDELKARAVELVIHAQAETSTANGAIARVAKELGVSKEALRVWVRKHKDSGKVTPMESVDLEAENRRLRAELAESKRANEILRRASLDSNRQGNTSGFRVVRSCWASSGVRKLKHFRGRVLSS</sequence>
<evidence type="ECO:0000313" key="2">
    <source>
        <dbReference type="EMBL" id="SMX68794.1"/>
    </source>
</evidence>
<evidence type="ECO:0000256" key="1">
    <source>
        <dbReference type="SAM" id="Coils"/>
    </source>
</evidence>
<keyword evidence="3" id="KW-1185">Reference proteome</keyword>
<dbReference type="GO" id="GO:0003677">
    <property type="term" value="F:DNA binding"/>
    <property type="evidence" value="ECO:0007669"/>
    <property type="project" value="InterPro"/>
</dbReference>